<evidence type="ECO:0000256" key="5">
    <source>
        <dbReference type="ARBA" id="ARBA00022679"/>
    </source>
</evidence>
<dbReference type="EMBL" id="JACIDM010000001">
    <property type="protein sequence ID" value="MBB4081256.1"/>
    <property type="molecule type" value="Genomic_DNA"/>
</dbReference>
<evidence type="ECO:0000256" key="4">
    <source>
        <dbReference type="ARBA" id="ARBA00022490"/>
    </source>
</evidence>
<dbReference type="InterPro" id="IPR013785">
    <property type="entry name" value="Aldolase_TIM"/>
</dbReference>
<comment type="catalytic activity">
    <reaction evidence="8 9">
        <text>D-sedoheptulose 7-phosphate + D-glyceraldehyde 3-phosphate = D-erythrose 4-phosphate + beta-D-fructose 6-phosphate</text>
        <dbReference type="Rhea" id="RHEA:17053"/>
        <dbReference type="ChEBI" id="CHEBI:16897"/>
        <dbReference type="ChEBI" id="CHEBI:57483"/>
        <dbReference type="ChEBI" id="CHEBI:57634"/>
        <dbReference type="ChEBI" id="CHEBI:59776"/>
        <dbReference type="EC" id="2.2.1.2"/>
    </reaction>
</comment>
<dbReference type="CDD" id="cd00956">
    <property type="entry name" value="Transaldolase_FSA"/>
    <property type="match status" value="1"/>
</dbReference>
<evidence type="ECO:0000256" key="2">
    <source>
        <dbReference type="ARBA" id="ARBA00004857"/>
    </source>
</evidence>
<dbReference type="GO" id="GO:0005737">
    <property type="term" value="C:cytoplasm"/>
    <property type="evidence" value="ECO:0007669"/>
    <property type="project" value="UniProtKB-SubCell"/>
</dbReference>
<dbReference type="GO" id="GO:0005975">
    <property type="term" value="P:carbohydrate metabolic process"/>
    <property type="evidence" value="ECO:0007669"/>
    <property type="project" value="InterPro"/>
</dbReference>
<dbReference type="PANTHER" id="PTHR10683">
    <property type="entry name" value="TRANSALDOLASE"/>
    <property type="match status" value="1"/>
</dbReference>
<comment type="subcellular location">
    <subcellularLocation>
        <location evidence="1 9">Cytoplasm</location>
    </subcellularLocation>
</comment>
<comment type="caution">
    <text evidence="10">The sequence shown here is derived from an EMBL/GenBank/DDBJ whole genome shotgun (WGS) entry which is preliminary data.</text>
</comment>
<dbReference type="Gene3D" id="3.20.20.70">
    <property type="entry name" value="Aldolase class I"/>
    <property type="match status" value="1"/>
</dbReference>
<comment type="function">
    <text evidence="9">Transaldolase is important for the balance of metabolites in the pentose-phosphate pathway.</text>
</comment>
<comment type="similarity">
    <text evidence="3 9">Belongs to the transaldolase family. Type 3B subfamily.</text>
</comment>
<dbReference type="Pfam" id="PF00923">
    <property type="entry name" value="TAL_FSA"/>
    <property type="match status" value="1"/>
</dbReference>
<organism evidence="10 11">
    <name type="scientific">Brevundimonas lenta</name>
    <dbReference type="NCBI Taxonomy" id="424796"/>
    <lineage>
        <taxon>Bacteria</taxon>
        <taxon>Pseudomonadati</taxon>
        <taxon>Pseudomonadota</taxon>
        <taxon>Alphaproteobacteria</taxon>
        <taxon>Caulobacterales</taxon>
        <taxon>Caulobacteraceae</taxon>
        <taxon>Brevundimonas</taxon>
    </lineage>
</organism>
<dbReference type="Proteomes" id="UP000529946">
    <property type="component" value="Unassembled WGS sequence"/>
</dbReference>
<evidence type="ECO:0000256" key="1">
    <source>
        <dbReference type="ARBA" id="ARBA00004496"/>
    </source>
</evidence>
<dbReference type="PANTHER" id="PTHR10683:SF40">
    <property type="entry name" value="FRUCTOSE-6-PHOSPHATE ALDOLASE 1-RELATED"/>
    <property type="match status" value="1"/>
</dbReference>
<dbReference type="InterPro" id="IPR033919">
    <property type="entry name" value="TSA/FSA_arc/bac"/>
</dbReference>
<gene>
    <name evidence="9" type="primary">tal</name>
    <name evidence="10" type="ORF">GGR12_000095</name>
</gene>
<dbReference type="SUPFAM" id="SSF51569">
    <property type="entry name" value="Aldolase"/>
    <property type="match status" value="1"/>
</dbReference>
<evidence type="ECO:0000256" key="9">
    <source>
        <dbReference type="HAMAP-Rule" id="MF_00494"/>
    </source>
</evidence>
<dbReference type="PROSITE" id="PS01054">
    <property type="entry name" value="TRANSALDOLASE_1"/>
    <property type="match status" value="1"/>
</dbReference>
<evidence type="ECO:0000313" key="10">
    <source>
        <dbReference type="EMBL" id="MBB4081256.1"/>
    </source>
</evidence>
<keyword evidence="11" id="KW-1185">Reference proteome</keyword>
<name>A0A7W6JBQ6_9CAUL</name>
<dbReference type="InterPro" id="IPR001585">
    <property type="entry name" value="TAL/FSA"/>
</dbReference>
<dbReference type="InterPro" id="IPR022999">
    <property type="entry name" value="Transaldolase_3B"/>
</dbReference>
<comment type="pathway">
    <text evidence="2 9">Carbohydrate degradation; pentose phosphate pathway; D-glyceraldehyde 3-phosphate and beta-D-fructose 6-phosphate from D-ribose 5-phosphate and D-xylulose 5-phosphate (non-oxidative stage): step 2/3.</text>
</comment>
<keyword evidence="7 9" id="KW-0704">Schiff base</keyword>
<dbReference type="GO" id="GO:0042182">
    <property type="term" value="P:ketone catabolic process"/>
    <property type="evidence" value="ECO:0007669"/>
    <property type="project" value="UniProtKB-ARBA"/>
</dbReference>
<keyword evidence="6 9" id="KW-0570">Pentose shunt</keyword>
<dbReference type="EC" id="2.2.1.2" evidence="9"/>
<evidence type="ECO:0000256" key="8">
    <source>
        <dbReference type="ARBA" id="ARBA00048810"/>
    </source>
</evidence>
<dbReference type="UniPathway" id="UPA00115">
    <property type="reaction ID" value="UER00414"/>
</dbReference>
<reference evidence="10 11" key="1">
    <citation type="submission" date="2020-08" db="EMBL/GenBank/DDBJ databases">
        <title>Genomic Encyclopedia of Type Strains, Phase IV (KMG-IV): sequencing the most valuable type-strain genomes for metagenomic binning, comparative biology and taxonomic classification.</title>
        <authorList>
            <person name="Goeker M."/>
        </authorList>
    </citation>
    <scope>NUCLEOTIDE SEQUENCE [LARGE SCALE GENOMIC DNA]</scope>
    <source>
        <strain evidence="10 11">DSM 23960</strain>
    </source>
</reference>
<keyword evidence="5 9" id="KW-0808">Transferase</keyword>
<proteinExistence type="inferred from homology"/>
<dbReference type="GO" id="GO:0004801">
    <property type="term" value="F:transaldolase activity"/>
    <property type="evidence" value="ECO:0007669"/>
    <property type="project" value="UniProtKB-UniRule"/>
</dbReference>
<dbReference type="HAMAP" id="MF_00494">
    <property type="entry name" value="Transaldolase_3b"/>
    <property type="match status" value="1"/>
</dbReference>
<dbReference type="PROSITE" id="PS00958">
    <property type="entry name" value="TRANSALDOLASE_2"/>
    <property type="match status" value="1"/>
</dbReference>
<accession>A0A7W6JBQ6</accession>
<dbReference type="AlphaFoldDB" id="A0A7W6JBQ6"/>
<keyword evidence="4 9" id="KW-0963">Cytoplasm</keyword>
<feature type="active site" description="Schiff-base intermediate with substrate" evidence="9">
    <location>
        <position position="83"/>
    </location>
</feature>
<evidence type="ECO:0000256" key="3">
    <source>
        <dbReference type="ARBA" id="ARBA00005740"/>
    </source>
</evidence>
<dbReference type="InterPro" id="IPR004731">
    <property type="entry name" value="Transaldolase_3B/F6P_aldolase"/>
</dbReference>
<evidence type="ECO:0000256" key="6">
    <source>
        <dbReference type="ARBA" id="ARBA00023126"/>
    </source>
</evidence>
<protein>
    <recommendedName>
        <fullName evidence="9">Probable transaldolase</fullName>
        <ecNumber evidence="9">2.2.1.2</ecNumber>
    </recommendedName>
</protein>
<dbReference type="InterPro" id="IPR018225">
    <property type="entry name" value="Transaldolase_AS"/>
</dbReference>
<dbReference type="GO" id="GO:0016832">
    <property type="term" value="F:aldehyde-lyase activity"/>
    <property type="evidence" value="ECO:0007669"/>
    <property type="project" value="InterPro"/>
</dbReference>
<dbReference type="FunFam" id="3.20.20.70:FF:000018">
    <property type="entry name" value="Probable transaldolase"/>
    <property type="match status" value="1"/>
</dbReference>
<evidence type="ECO:0000313" key="11">
    <source>
        <dbReference type="Proteomes" id="UP000529946"/>
    </source>
</evidence>
<sequence length="217" mass="22627">MKLFLDTADVAVIKDMVPTGMVDGVTTNPTLIAKSGRNIAEVIAEICALVEGPISAEAVATDFETMVKEGDKLAAIAPNVVVKLPLTWDGLRATRAFADKGIKTNVTLCFSAAQAMLAAKAGATFISPFVGRLEDHGADGIALLEEIRTLYDIHGFDTEILAASLRNPGHVSAAALAGADAATLPADVFKGLVKHPLTDKGLDAFLADWGKTGQSIL</sequence>
<dbReference type="NCBIfam" id="TIGR00875">
    <property type="entry name" value="fsa_talC_mipB"/>
    <property type="match status" value="1"/>
</dbReference>
<dbReference type="GO" id="GO:0006098">
    <property type="term" value="P:pentose-phosphate shunt"/>
    <property type="evidence" value="ECO:0007669"/>
    <property type="project" value="UniProtKB-UniRule"/>
</dbReference>
<evidence type="ECO:0000256" key="7">
    <source>
        <dbReference type="ARBA" id="ARBA00023270"/>
    </source>
</evidence>
<dbReference type="RefSeq" id="WP_183201720.1">
    <property type="nucleotide sequence ID" value="NZ_BAAAER010000002.1"/>
</dbReference>